<dbReference type="Proteomes" id="UP000197138">
    <property type="component" value="Unassembled WGS sequence"/>
</dbReference>
<keyword evidence="2" id="KW-0479">Metal-binding</keyword>
<gene>
    <name evidence="4" type="ORF">CDL15_Pgr020889</name>
</gene>
<reference evidence="5" key="1">
    <citation type="journal article" date="2017" name="Plant J.">
        <title>The pomegranate (Punica granatum L.) genome and the genomics of punicalagin biosynthesis.</title>
        <authorList>
            <person name="Qin G."/>
            <person name="Xu C."/>
            <person name="Ming R."/>
            <person name="Tang H."/>
            <person name="Guyot R."/>
            <person name="Kramer E.M."/>
            <person name="Hu Y."/>
            <person name="Yi X."/>
            <person name="Qi Y."/>
            <person name="Xu X."/>
            <person name="Gao Z."/>
            <person name="Pan H."/>
            <person name="Jian J."/>
            <person name="Tian Y."/>
            <person name="Yue Z."/>
            <person name="Xu Y."/>
        </authorList>
    </citation>
    <scope>NUCLEOTIDE SEQUENCE [LARGE SCALE GENOMIC DNA]</scope>
    <source>
        <strain evidence="5">cv. Dabenzi</strain>
    </source>
</reference>
<organism evidence="4 5">
    <name type="scientific">Punica granatum</name>
    <name type="common">Pomegranate</name>
    <dbReference type="NCBI Taxonomy" id="22663"/>
    <lineage>
        <taxon>Eukaryota</taxon>
        <taxon>Viridiplantae</taxon>
        <taxon>Streptophyta</taxon>
        <taxon>Embryophyta</taxon>
        <taxon>Tracheophyta</taxon>
        <taxon>Spermatophyta</taxon>
        <taxon>Magnoliopsida</taxon>
        <taxon>eudicotyledons</taxon>
        <taxon>Gunneridae</taxon>
        <taxon>Pentapetalae</taxon>
        <taxon>rosids</taxon>
        <taxon>malvids</taxon>
        <taxon>Myrtales</taxon>
        <taxon>Lythraceae</taxon>
        <taxon>Punica</taxon>
    </lineage>
</organism>
<dbReference type="Pfam" id="PF00067">
    <property type="entry name" value="p450"/>
    <property type="match status" value="1"/>
</dbReference>
<dbReference type="GO" id="GO:0016705">
    <property type="term" value="F:oxidoreductase activity, acting on paired donors, with incorporation or reduction of molecular oxygen"/>
    <property type="evidence" value="ECO:0007669"/>
    <property type="project" value="InterPro"/>
</dbReference>
<dbReference type="AlphaFoldDB" id="A0A218XUU6"/>
<evidence type="ECO:0000313" key="4">
    <source>
        <dbReference type="EMBL" id="OWM88935.1"/>
    </source>
</evidence>
<dbReference type="EMBL" id="MTKT01000785">
    <property type="protein sequence ID" value="OWM88935.1"/>
    <property type="molecule type" value="Genomic_DNA"/>
</dbReference>
<proteinExistence type="inferred from homology"/>
<dbReference type="InterPro" id="IPR001128">
    <property type="entry name" value="Cyt_P450"/>
</dbReference>
<dbReference type="InterPro" id="IPR002401">
    <property type="entry name" value="Cyt_P450_E_grp-I"/>
</dbReference>
<evidence type="ECO:0000256" key="3">
    <source>
        <dbReference type="ARBA" id="ARBA00023004"/>
    </source>
</evidence>
<dbReference type="SUPFAM" id="SSF48264">
    <property type="entry name" value="Cytochrome P450"/>
    <property type="match status" value="1"/>
</dbReference>
<dbReference type="GO" id="GO:0005506">
    <property type="term" value="F:iron ion binding"/>
    <property type="evidence" value="ECO:0007669"/>
    <property type="project" value="InterPro"/>
</dbReference>
<dbReference type="Gene3D" id="1.10.630.10">
    <property type="entry name" value="Cytochrome P450"/>
    <property type="match status" value="1"/>
</dbReference>
<evidence type="ECO:0008006" key="6">
    <source>
        <dbReference type="Google" id="ProtNLM"/>
    </source>
</evidence>
<dbReference type="PANTHER" id="PTHR24286">
    <property type="entry name" value="CYTOCHROME P450 26"/>
    <property type="match status" value="1"/>
</dbReference>
<protein>
    <recommendedName>
        <fullName evidence="6">Beta-amyrin 28-monooxygenase-like</fullName>
    </recommendedName>
</protein>
<comment type="caution">
    <text evidence="4">The sequence shown here is derived from an EMBL/GenBank/DDBJ whole genome shotgun (WGS) entry which is preliminary data.</text>
</comment>
<dbReference type="GO" id="GO:0020037">
    <property type="term" value="F:heme binding"/>
    <property type="evidence" value="ECO:0007669"/>
    <property type="project" value="InterPro"/>
</dbReference>
<evidence type="ECO:0000256" key="1">
    <source>
        <dbReference type="ARBA" id="ARBA00010617"/>
    </source>
</evidence>
<keyword evidence="3" id="KW-0408">Iron</keyword>
<dbReference type="PRINTS" id="PR00463">
    <property type="entry name" value="EP450I"/>
</dbReference>
<sequence>MTTIAITFVVNYLAEYPDVYEKVLEEQTEIMRSKRLDELLNWEGIQKMRYSWMVACEALRLAPPVQGTFREAITDFAYSGFTIPKGWKTHWTPHSTHKDPKYFLDPEKFDPSRFEGSGPAPYTFVPLLVNHECAQGRNMRGHRYLFSCTIW</sequence>
<evidence type="ECO:0000256" key="2">
    <source>
        <dbReference type="ARBA" id="ARBA00022723"/>
    </source>
</evidence>
<dbReference type="GO" id="GO:0004497">
    <property type="term" value="F:monooxygenase activity"/>
    <property type="evidence" value="ECO:0007669"/>
    <property type="project" value="InterPro"/>
</dbReference>
<name>A0A218XUU6_PUNGR</name>
<accession>A0A218XUU6</accession>
<dbReference type="GO" id="GO:0016125">
    <property type="term" value="P:sterol metabolic process"/>
    <property type="evidence" value="ECO:0007669"/>
    <property type="project" value="TreeGrafter"/>
</dbReference>
<evidence type="ECO:0000313" key="5">
    <source>
        <dbReference type="Proteomes" id="UP000197138"/>
    </source>
</evidence>
<dbReference type="PANTHER" id="PTHR24286:SF53">
    <property type="entry name" value="BETA-AMYRIN 28-OXIDASE-LIKE"/>
    <property type="match status" value="1"/>
</dbReference>
<comment type="similarity">
    <text evidence="1">Belongs to the cytochrome P450 family.</text>
</comment>
<dbReference type="InterPro" id="IPR036396">
    <property type="entry name" value="Cyt_P450_sf"/>
</dbReference>